<dbReference type="SMART" id="SM00397">
    <property type="entry name" value="t_SNARE"/>
    <property type="match status" value="1"/>
</dbReference>
<gene>
    <name evidence="12" type="ORF">WJX81_000758</name>
</gene>
<dbReference type="GO" id="GO:0006906">
    <property type="term" value="P:vesicle fusion"/>
    <property type="evidence" value="ECO:0007669"/>
    <property type="project" value="TreeGrafter"/>
</dbReference>
<evidence type="ECO:0000256" key="1">
    <source>
        <dbReference type="ARBA" id="ARBA00004409"/>
    </source>
</evidence>
<keyword evidence="3" id="KW-0813">Transport</keyword>
<dbReference type="InterPro" id="IPR045242">
    <property type="entry name" value="Syntaxin"/>
</dbReference>
<dbReference type="PANTHER" id="PTHR19957">
    <property type="entry name" value="SYNTAXIN"/>
    <property type="match status" value="1"/>
</dbReference>
<comment type="caution">
    <text evidence="12">The sequence shown here is derived from an EMBL/GenBank/DDBJ whole genome shotgun (WGS) entry which is preliminary data.</text>
</comment>
<dbReference type="InterPro" id="IPR000727">
    <property type="entry name" value="T_SNARE_dom"/>
</dbReference>
<evidence type="ECO:0000259" key="11">
    <source>
        <dbReference type="PROSITE" id="PS50192"/>
    </source>
</evidence>
<evidence type="ECO:0000256" key="7">
    <source>
        <dbReference type="ARBA" id="ARBA00023034"/>
    </source>
</evidence>
<dbReference type="InterPro" id="IPR010989">
    <property type="entry name" value="SNARE"/>
</dbReference>
<dbReference type="EMBL" id="JALJOU010000048">
    <property type="protein sequence ID" value="KAK9830944.1"/>
    <property type="molecule type" value="Genomic_DNA"/>
</dbReference>
<evidence type="ECO:0000256" key="4">
    <source>
        <dbReference type="ARBA" id="ARBA00022692"/>
    </source>
</evidence>
<dbReference type="GO" id="GO:0000139">
    <property type="term" value="C:Golgi membrane"/>
    <property type="evidence" value="ECO:0007669"/>
    <property type="project" value="UniProtKB-SubCell"/>
</dbReference>
<dbReference type="InterPro" id="IPR006012">
    <property type="entry name" value="Syntaxin/epimorphin_CS"/>
</dbReference>
<keyword evidence="4 10" id="KW-0812">Transmembrane</keyword>
<organism evidence="12 13">
    <name type="scientific">Elliptochloris bilobata</name>
    <dbReference type="NCBI Taxonomy" id="381761"/>
    <lineage>
        <taxon>Eukaryota</taxon>
        <taxon>Viridiplantae</taxon>
        <taxon>Chlorophyta</taxon>
        <taxon>core chlorophytes</taxon>
        <taxon>Trebouxiophyceae</taxon>
        <taxon>Trebouxiophyceae incertae sedis</taxon>
        <taxon>Elliptochloris clade</taxon>
        <taxon>Elliptochloris</taxon>
    </lineage>
</organism>
<dbReference type="GO" id="GO:0005484">
    <property type="term" value="F:SNAP receptor activity"/>
    <property type="evidence" value="ECO:0007669"/>
    <property type="project" value="InterPro"/>
</dbReference>
<reference evidence="12 13" key="1">
    <citation type="journal article" date="2024" name="Nat. Commun.">
        <title>Phylogenomics reveals the evolutionary origins of lichenization in chlorophyte algae.</title>
        <authorList>
            <person name="Puginier C."/>
            <person name="Libourel C."/>
            <person name="Otte J."/>
            <person name="Skaloud P."/>
            <person name="Haon M."/>
            <person name="Grisel S."/>
            <person name="Petersen M."/>
            <person name="Berrin J.G."/>
            <person name="Delaux P.M."/>
            <person name="Dal Grande F."/>
            <person name="Keller J."/>
        </authorList>
    </citation>
    <scope>NUCLEOTIDE SEQUENCE [LARGE SCALE GENOMIC DNA]</scope>
    <source>
        <strain evidence="12 13">SAG 245.80</strain>
    </source>
</reference>
<dbReference type="CDD" id="cd15845">
    <property type="entry name" value="SNARE_syntaxin16"/>
    <property type="match status" value="1"/>
</dbReference>
<dbReference type="GO" id="GO:0031201">
    <property type="term" value="C:SNARE complex"/>
    <property type="evidence" value="ECO:0007669"/>
    <property type="project" value="TreeGrafter"/>
</dbReference>
<keyword evidence="9 10" id="KW-0472">Membrane</keyword>
<feature type="transmembrane region" description="Helical" evidence="10">
    <location>
        <begin position="303"/>
        <end position="323"/>
    </location>
</feature>
<comment type="subcellular location">
    <subcellularLocation>
        <location evidence="1">Golgi apparatus membrane</location>
        <topology evidence="1">Single-pass type IV membrane protein</topology>
    </subcellularLocation>
</comment>
<name>A0AAW1RB72_9CHLO</name>
<proteinExistence type="inferred from homology"/>
<dbReference type="AlphaFoldDB" id="A0AAW1RB72"/>
<dbReference type="PROSITE" id="PS50192">
    <property type="entry name" value="T_SNARE"/>
    <property type="match status" value="1"/>
</dbReference>
<evidence type="ECO:0000256" key="3">
    <source>
        <dbReference type="ARBA" id="ARBA00022448"/>
    </source>
</evidence>
<keyword evidence="5" id="KW-0653">Protein transport</keyword>
<dbReference type="PROSITE" id="PS00914">
    <property type="entry name" value="SYNTAXIN"/>
    <property type="match status" value="1"/>
</dbReference>
<keyword evidence="7" id="KW-0333">Golgi apparatus</keyword>
<comment type="similarity">
    <text evidence="2">Belongs to the syntaxin family.</text>
</comment>
<sequence>MSCGTTIGATRNRTDLFLKYRNQARGATRPIGLPGTSPTSRQAERGTSRLLEAALASTADSGASAAELGAAGVAGALPPRYVDFKEAIRTEMFAIRQKMGELRAMHGRAALTTFDDSGGAEVDIEVLTQDITRLFRKCEGRLQQFGAGAPASEADEKVKQNVQRTLAIELQKLSLAFRKQQKAYLSKLRQAAPAGGSSFAVLDEAAPGARAGDDDLDPGFSDMQALRVDSANAIAEERDREVRNILQSIADLGQIMKDLSVLVIDQGTILDRIDYNMEQVAAKVDEGVKQLVRAEKSQKQSRLVLCIMLLGIAVIVLTVVVVFKKLLFG</sequence>
<evidence type="ECO:0000256" key="6">
    <source>
        <dbReference type="ARBA" id="ARBA00022989"/>
    </source>
</evidence>
<dbReference type="GO" id="GO:0048278">
    <property type="term" value="P:vesicle docking"/>
    <property type="evidence" value="ECO:0007669"/>
    <property type="project" value="TreeGrafter"/>
</dbReference>
<dbReference type="Gene3D" id="1.20.58.70">
    <property type="match status" value="1"/>
</dbReference>
<dbReference type="GO" id="GO:0000149">
    <property type="term" value="F:SNARE binding"/>
    <property type="evidence" value="ECO:0007669"/>
    <property type="project" value="TreeGrafter"/>
</dbReference>
<keyword evidence="13" id="KW-1185">Reference proteome</keyword>
<evidence type="ECO:0000313" key="13">
    <source>
        <dbReference type="Proteomes" id="UP001445335"/>
    </source>
</evidence>
<evidence type="ECO:0000313" key="12">
    <source>
        <dbReference type="EMBL" id="KAK9830944.1"/>
    </source>
</evidence>
<accession>A0AAW1RB72</accession>
<evidence type="ECO:0000256" key="9">
    <source>
        <dbReference type="ARBA" id="ARBA00023136"/>
    </source>
</evidence>
<keyword evidence="6 10" id="KW-1133">Transmembrane helix</keyword>
<dbReference type="Pfam" id="PF05739">
    <property type="entry name" value="SNARE"/>
    <property type="match status" value="1"/>
</dbReference>
<evidence type="ECO:0000256" key="5">
    <source>
        <dbReference type="ARBA" id="ARBA00022927"/>
    </source>
</evidence>
<evidence type="ECO:0000256" key="8">
    <source>
        <dbReference type="ARBA" id="ARBA00023054"/>
    </source>
</evidence>
<dbReference type="Proteomes" id="UP001445335">
    <property type="component" value="Unassembled WGS sequence"/>
</dbReference>
<dbReference type="SUPFAM" id="SSF47661">
    <property type="entry name" value="t-snare proteins"/>
    <property type="match status" value="1"/>
</dbReference>
<dbReference type="GO" id="GO:0006886">
    <property type="term" value="P:intracellular protein transport"/>
    <property type="evidence" value="ECO:0007669"/>
    <property type="project" value="InterPro"/>
</dbReference>
<feature type="domain" description="T-SNARE coiled-coil homology" evidence="11">
    <location>
        <begin position="232"/>
        <end position="294"/>
    </location>
</feature>
<evidence type="ECO:0000256" key="2">
    <source>
        <dbReference type="ARBA" id="ARBA00009063"/>
    </source>
</evidence>
<evidence type="ECO:0000256" key="10">
    <source>
        <dbReference type="SAM" id="Phobius"/>
    </source>
</evidence>
<protein>
    <recommendedName>
        <fullName evidence="11">t-SNARE coiled-coil homology domain-containing protein</fullName>
    </recommendedName>
</protein>
<keyword evidence="8" id="KW-0175">Coiled coil</keyword>
<dbReference type="PANTHER" id="PTHR19957:SF83">
    <property type="entry name" value="SYNTAXIN-16"/>
    <property type="match status" value="1"/>
</dbReference>